<name>D6AAB4_STRV1</name>
<feature type="transmembrane region" description="Helical" evidence="2">
    <location>
        <begin position="209"/>
        <end position="226"/>
    </location>
</feature>
<proteinExistence type="predicted"/>
<evidence type="ECO:0008006" key="5">
    <source>
        <dbReference type="Google" id="ProtNLM"/>
    </source>
</evidence>
<dbReference type="eggNOG" id="COG5395">
    <property type="taxonomic scope" value="Bacteria"/>
</dbReference>
<feature type="transmembrane region" description="Helical" evidence="2">
    <location>
        <begin position="140"/>
        <end position="158"/>
    </location>
</feature>
<sequence length="238" mass="26778">MAQNLDTAPRTRPVASTAEPRTPAPGAPAREWWRRPWVLPLGVVVFAFLSYVWPPYLGLDPKSSLIPIRPDAPQHYPMLVAHIATGTIALVTVALQLWPWLRHRHPAAHRWSGRVYVFAGVLPSATLAFLITPLSMGPSVGTTLGGVLWLVTTLMGFLRATQGRYLSHRMWMLYSFAFAINIVWGRVFVFTLTHLEVQSQTVWAQVTGTAPWLGWVINLFLVQWWLNRTAGRPLKDLV</sequence>
<feature type="region of interest" description="Disordered" evidence="1">
    <location>
        <begin position="1"/>
        <end position="27"/>
    </location>
</feature>
<feature type="transmembrane region" description="Helical" evidence="2">
    <location>
        <begin position="37"/>
        <end position="56"/>
    </location>
</feature>
<evidence type="ECO:0000256" key="2">
    <source>
        <dbReference type="SAM" id="Phobius"/>
    </source>
</evidence>
<dbReference type="AlphaFoldDB" id="D6AAB4"/>
<evidence type="ECO:0000256" key="1">
    <source>
        <dbReference type="SAM" id="MobiDB-lite"/>
    </source>
</evidence>
<feature type="transmembrane region" description="Helical" evidence="2">
    <location>
        <begin position="113"/>
        <end position="134"/>
    </location>
</feature>
<keyword evidence="2" id="KW-0472">Membrane</keyword>
<keyword evidence="2" id="KW-1133">Transmembrane helix</keyword>
<accession>D6AAB4</accession>
<dbReference type="InterPro" id="IPR018750">
    <property type="entry name" value="DUF2306_membrane"/>
</dbReference>
<feature type="transmembrane region" description="Helical" evidence="2">
    <location>
        <begin position="76"/>
        <end position="101"/>
    </location>
</feature>
<dbReference type="Proteomes" id="UP000003824">
    <property type="component" value="Unassembled WGS sequence"/>
</dbReference>
<gene>
    <name evidence="3" type="ORF">SSFG_07684</name>
</gene>
<dbReference type="Pfam" id="PF10067">
    <property type="entry name" value="DUF2306"/>
    <property type="match status" value="1"/>
</dbReference>
<dbReference type="RefSeq" id="WP_004994095.1">
    <property type="nucleotide sequence ID" value="NZ_DS999642.1"/>
</dbReference>
<evidence type="ECO:0000313" key="4">
    <source>
        <dbReference type="Proteomes" id="UP000003824"/>
    </source>
</evidence>
<feature type="transmembrane region" description="Helical" evidence="2">
    <location>
        <begin position="170"/>
        <end position="189"/>
    </location>
</feature>
<organism evidence="3 4">
    <name type="scientific">Streptomyces viridosporus (strain ATCC 14672 / DSM 40746 / JCM 4963 / KCTC 9882 / NRRL B-12104 / FH 1290)</name>
    <name type="common">Streptomyces ghanaensis</name>
    <dbReference type="NCBI Taxonomy" id="566461"/>
    <lineage>
        <taxon>Bacteria</taxon>
        <taxon>Bacillati</taxon>
        <taxon>Actinomycetota</taxon>
        <taxon>Actinomycetes</taxon>
        <taxon>Kitasatosporales</taxon>
        <taxon>Streptomycetaceae</taxon>
        <taxon>Streptomyces</taxon>
    </lineage>
</organism>
<reference evidence="4" key="1">
    <citation type="submission" date="2008-12" db="EMBL/GenBank/DDBJ databases">
        <title>Annotation of Streptomyces ghanaensis ATCC 14672.</title>
        <authorList>
            <consortium name="The Broad Institute Genome Sequencing Platform"/>
            <consortium name="Broad Institute Microbial Sequencing Center"/>
            <person name="Fischbach M."/>
            <person name="Ward D."/>
            <person name="Young S."/>
            <person name="Kodira C.D."/>
            <person name="Zeng Q."/>
            <person name="Koehrsen M."/>
            <person name="Godfrey P."/>
            <person name="Alvarado L."/>
            <person name="Berlin A.M."/>
            <person name="Borenstein D."/>
            <person name="Chen Z."/>
            <person name="Engels R."/>
            <person name="Freedman E."/>
            <person name="Gellesch M."/>
            <person name="Goldberg J."/>
            <person name="Griggs A."/>
            <person name="Gujja S."/>
            <person name="Heiman D.I."/>
            <person name="Hepburn T.A."/>
            <person name="Howarth C."/>
            <person name="Jen D."/>
            <person name="Larson L."/>
            <person name="Lewis B."/>
            <person name="Mehta T."/>
            <person name="Park D."/>
            <person name="Pearson M."/>
            <person name="Roberts A."/>
            <person name="Saif S."/>
            <person name="Shea T.D."/>
            <person name="Shenoy N."/>
            <person name="Sisk P."/>
            <person name="Stolte C."/>
            <person name="Sykes S.N."/>
            <person name="Walk T."/>
            <person name="White J."/>
            <person name="Yandava C."/>
            <person name="Straight P."/>
            <person name="Clardy J."/>
            <person name="Hung D."/>
            <person name="Kolter R."/>
            <person name="Mekalanos J."/>
            <person name="Walker S."/>
            <person name="Walsh C.T."/>
            <person name="Wieland B.L.C."/>
            <person name="Ilzarbe M."/>
            <person name="Galagan J."/>
            <person name="Nusbaum C."/>
            <person name="Birren B."/>
        </authorList>
    </citation>
    <scope>NUCLEOTIDE SEQUENCE [LARGE SCALE GENOMIC DNA]</scope>
    <source>
        <strain evidence="4">ATCC 14672 / DSM 40746 / JCM 4963 / KCTC 9882 / NRRL B-12104 / FH 1290</strain>
    </source>
</reference>
<evidence type="ECO:0000313" key="3">
    <source>
        <dbReference type="EMBL" id="EFE72449.2"/>
    </source>
</evidence>
<protein>
    <recommendedName>
        <fullName evidence="5">Integral membrane protein</fullName>
    </recommendedName>
</protein>
<dbReference type="EMBL" id="DS999642">
    <property type="protein sequence ID" value="EFE72449.2"/>
    <property type="molecule type" value="Genomic_DNA"/>
</dbReference>
<keyword evidence="2" id="KW-0812">Transmembrane</keyword>